<dbReference type="GeneID" id="28721505"/>
<dbReference type="InterPro" id="IPR050508">
    <property type="entry name" value="Methyltransf_Superfamily"/>
</dbReference>
<dbReference type="Gene3D" id="3.40.50.150">
    <property type="entry name" value="Vaccinia Virus protein VP39"/>
    <property type="match status" value="1"/>
</dbReference>
<sequence>MLISENFTNFTHIFRYTRYIQRHTSSIPMFRSVISVQGRSLVLRGIPRVSPSVLVGYNRNYASWSNGTPIRKQKTKEEIEEELLQEQMKSPHRIVRWGAIARSEKFKKGLTKYMIAAYMVFLFFGYKHIQKLREKELELEELLKKQSEGTLNEYESLRIKEMKGTARTRDLAKLKEYRKLKEESPELETFDGIVLDDHSCNTSNSCILPPRDTMEFFEKKAEEYDSGVNFEEKLIMMGRRRKWLARHCHGDVLEVACGTGRNIKFMDMTKIKSVTFLDASEKMVELANKKFRAKFPNFKNAAFVVGRAEDLVQLASAAPDKTSEDKVVKYDTIIEAFGLCSYHDPVKALNNFAKLLKPDGRIILLEHGRGTWDIVNKVIDDRAEKRLKTWGCRWNLDIGEIIEDSELEIVTEDRTHFGTTWCIVAKRKGDAKKKNEIGFVEKYLRSSVKARIEEFRQVDEVEKSKK</sequence>
<evidence type="ECO:0000256" key="4">
    <source>
        <dbReference type="ARBA" id="ARBA00022679"/>
    </source>
</evidence>
<comment type="subcellular location">
    <subcellularLocation>
        <location evidence="1">Mitochondrion inner membrane</location>
        <topology evidence="1">Single-pass membrane protein</topology>
    </subcellularLocation>
</comment>
<evidence type="ECO:0000313" key="11">
    <source>
        <dbReference type="EMBL" id="AMD19242.1"/>
    </source>
</evidence>
<evidence type="ECO:0000256" key="9">
    <source>
        <dbReference type="ARBA" id="ARBA00023136"/>
    </source>
</evidence>
<dbReference type="PANTHER" id="PTHR42912:SF83">
    <property type="entry name" value="METHYLTRANSFERASE TYPE 11 DOMAIN-CONTAINING PROTEIN"/>
    <property type="match status" value="1"/>
</dbReference>
<protein>
    <submittedName>
        <fullName evidence="11">HBR341Wp</fullName>
    </submittedName>
</protein>
<proteinExistence type="inferred from homology"/>
<keyword evidence="9" id="KW-0472">Membrane</keyword>
<dbReference type="GO" id="GO:0008168">
    <property type="term" value="F:methyltransferase activity"/>
    <property type="evidence" value="ECO:0007669"/>
    <property type="project" value="UniProtKB-KW"/>
</dbReference>
<dbReference type="CDD" id="cd02440">
    <property type="entry name" value="AdoMet_MTases"/>
    <property type="match status" value="1"/>
</dbReference>
<dbReference type="EMBL" id="CP014242">
    <property type="protein sequence ID" value="AMD19242.1"/>
    <property type="molecule type" value="Genomic_DNA"/>
</dbReference>
<evidence type="ECO:0000313" key="12">
    <source>
        <dbReference type="Proteomes" id="UP000243052"/>
    </source>
</evidence>
<dbReference type="Proteomes" id="UP000243052">
    <property type="component" value="Chromosome ii"/>
</dbReference>
<keyword evidence="7" id="KW-1133">Transmembrane helix</keyword>
<evidence type="ECO:0000256" key="5">
    <source>
        <dbReference type="ARBA" id="ARBA00022692"/>
    </source>
</evidence>
<dbReference type="Pfam" id="PF13649">
    <property type="entry name" value="Methyltransf_25"/>
    <property type="match status" value="1"/>
</dbReference>
<comment type="similarity">
    <text evidence="2">Belongs to the methyltransferase superfamily. METL family.</text>
</comment>
<dbReference type="AlphaFoldDB" id="A0A109UXQ2"/>
<dbReference type="PANTHER" id="PTHR42912">
    <property type="entry name" value="METHYLTRANSFERASE"/>
    <property type="match status" value="1"/>
</dbReference>
<dbReference type="STRING" id="45286.A0A109UXQ2"/>
<dbReference type="FunFam" id="3.40.50.150:FF:000371">
    <property type="entry name" value="Methyltransferase OMS1, mitochondrial"/>
    <property type="match status" value="1"/>
</dbReference>
<evidence type="ECO:0000256" key="8">
    <source>
        <dbReference type="ARBA" id="ARBA00023128"/>
    </source>
</evidence>
<evidence type="ECO:0000256" key="6">
    <source>
        <dbReference type="ARBA" id="ARBA00022792"/>
    </source>
</evidence>
<accession>A0A109UXQ2</accession>
<dbReference type="RefSeq" id="XP_017986238.1">
    <property type="nucleotide sequence ID" value="XM_018130749.1"/>
</dbReference>
<evidence type="ECO:0000259" key="10">
    <source>
        <dbReference type="Pfam" id="PF13649"/>
    </source>
</evidence>
<dbReference type="InterPro" id="IPR029063">
    <property type="entry name" value="SAM-dependent_MTases_sf"/>
</dbReference>
<evidence type="ECO:0000256" key="1">
    <source>
        <dbReference type="ARBA" id="ARBA00004434"/>
    </source>
</evidence>
<dbReference type="GO" id="GO:0005743">
    <property type="term" value="C:mitochondrial inner membrane"/>
    <property type="evidence" value="ECO:0007669"/>
    <property type="project" value="UniProtKB-SubCell"/>
</dbReference>
<dbReference type="InterPro" id="IPR041698">
    <property type="entry name" value="Methyltransf_25"/>
</dbReference>
<keyword evidence="5" id="KW-0812">Transmembrane</keyword>
<keyword evidence="12" id="KW-1185">Reference proteome</keyword>
<name>A0A109UXQ2_9SACH</name>
<organism evidence="11 12">
    <name type="scientific">Eremothecium sinecaudum</name>
    <dbReference type="NCBI Taxonomy" id="45286"/>
    <lineage>
        <taxon>Eukaryota</taxon>
        <taxon>Fungi</taxon>
        <taxon>Dikarya</taxon>
        <taxon>Ascomycota</taxon>
        <taxon>Saccharomycotina</taxon>
        <taxon>Saccharomycetes</taxon>
        <taxon>Saccharomycetales</taxon>
        <taxon>Saccharomycetaceae</taxon>
        <taxon>Eremothecium</taxon>
    </lineage>
</organism>
<keyword evidence="3" id="KW-0489">Methyltransferase</keyword>
<dbReference type="OrthoDB" id="416496at2759"/>
<evidence type="ECO:0000256" key="3">
    <source>
        <dbReference type="ARBA" id="ARBA00022603"/>
    </source>
</evidence>
<dbReference type="GO" id="GO:0032259">
    <property type="term" value="P:methylation"/>
    <property type="evidence" value="ECO:0007669"/>
    <property type="project" value="UniProtKB-KW"/>
</dbReference>
<evidence type="ECO:0000256" key="2">
    <source>
        <dbReference type="ARBA" id="ARBA00009725"/>
    </source>
</evidence>
<gene>
    <name evidence="11" type="ORF">AW171_hschr21059</name>
</gene>
<keyword evidence="8" id="KW-0496">Mitochondrion</keyword>
<keyword evidence="4" id="KW-0808">Transferase</keyword>
<reference evidence="11 12" key="1">
    <citation type="submission" date="2016-01" db="EMBL/GenBank/DDBJ databases">
        <title>Genome sequence of the yeast Holleya sinecauda.</title>
        <authorList>
            <person name="Dietrich F.S."/>
        </authorList>
    </citation>
    <scope>NUCLEOTIDE SEQUENCE [LARGE SCALE GENOMIC DNA]</scope>
    <source>
        <strain evidence="11 12">ATCC 58844</strain>
    </source>
</reference>
<dbReference type="SUPFAM" id="SSF53335">
    <property type="entry name" value="S-adenosyl-L-methionine-dependent methyltransferases"/>
    <property type="match status" value="1"/>
</dbReference>
<feature type="domain" description="Methyltransferase" evidence="10">
    <location>
        <begin position="252"/>
        <end position="360"/>
    </location>
</feature>
<evidence type="ECO:0000256" key="7">
    <source>
        <dbReference type="ARBA" id="ARBA00022989"/>
    </source>
</evidence>
<keyword evidence="6" id="KW-0999">Mitochondrion inner membrane</keyword>